<dbReference type="GeneID" id="94829150"/>
<evidence type="ECO:0000256" key="4">
    <source>
        <dbReference type="RuleBase" id="RU000304"/>
    </source>
</evidence>
<dbReference type="SUPFAM" id="SSF56112">
    <property type="entry name" value="Protein kinase-like (PK-like)"/>
    <property type="match status" value="1"/>
</dbReference>
<dbReference type="AlphaFoldDB" id="A0A1J4JJD6"/>
<comment type="caution">
    <text evidence="6">The sequence shown here is derived from an EMBL/GenBank/DDBJ whole genome shotgun (WGS) entry which is preliminary data.</text>
</comment>
<feature type="domain" description="Protein kinase" evidence="5">
    <location>
        <begin position="10"/>
        <end position="185"/>
    </location>
</feature>
<dbReference type="EMBL" id="MLAK01001038">
    <property type="protein sequence ID" value="OHS98713.1"/>
    <property type="molecule type" value="Genomic_DNA"/>
</dbReference>
<protein>
    <submittedName>
        <fullName evidence="6">CAMK family protein kinase</fullName>
    </submittedName>
</protein>
<gene>
    <name evidence="6" type="ORF">TRFO_08697</name>
</gene>
<keyword evidence="2 3" id="KW-0067">ATP-binding</keyword>
<dbReference type="GO" id="GO:0004674">
    <property type="term" value="F:protein serine/threonine kinase activity"/>
    <property type="evidence" value="ECO:0007669"/>
    <property type="project" value="UniProtKB-KW"/>
</dbReference>
<keyword evidence="4" id="KW-0723">Serine/threonine-protein kinase</keyword>
<dbReference type="Gene3D" id="1.10.510.10">
    <property type="entry name" value="Transferase(Phosphotransferase) domain 1"/>
    <property type="match status" value="1"/>
</dbReference>
<keyword evidence="1 3" id="KW-0547">Nucleotide-binding</keyword>
<evidence type="ECO:0000256" key="2">
    <source>
        <dbReference type="ARBA" id="ARBA00022840"/>
    </source>
</evidence>
<dbReference type="GO" id="GO:0005737">
    <property type="term" value="C:cytoplasm"/>
    <property type="evidence" value="ECO:0007669"/>
    <property type="project" value="TreeGrafter"/>
</dbReference>
<name>A0A1J4JJD6_9EUKA</name>
<dbReference type="VEuPathDB" id="TrichDB:TRFO_08697"/>
<dbReference type="PANTHER" id="PTHR24348">
    <property type="entry name" value="SERINE/THREONINE-PROTEIN KINASE UNC-51-RELATED"/>
    <property type="match status" value="1"/>
</dbReference>
<dbReference type="InterPro" id="IPR008271">
    <property type="entry name" value="Ser/Thr_kinase_AS"/>
</dbReference>
<evidence type="ECO:0000313" key="7">
    <source>
        <dbReference type="Proteomes" id="UP000179807"/>
    </source>
</evidence>
<dbReference type="InterPro" id="IPR045269">
    <property type="entry name" value="Atg1-like"/>
</dbReference>
<dbReference type="SMART" id="SM00220">
    <property type="entry name" value="S_TKc"/>
    <property type="match status" value="1"/>
</dbReference>
<dbReference type="FunFam" id="3.30.200.20:FF:000042">
    <property type="entry name" value="Aurora kinase A"/>
    <property type="match status" value="1"/>
</dbReference>
<evidence type="ECO:0000259" key="5">
    <source>
        <dbReference type="PROSITE" id="PS50011"/>
    </source>
</evidence>
<dbReference type="Pfam" id="PF00069">
    <property type="entry name" value="Pkinase"/>
    <property type="match status" value="1"/>
</dbReference>
<evidence type="ECO:0000256" key="1">
    <source>
        <dbReference type="ARBA" id="ARBA00022741"/>
    </source>
</evidence>
<accession>A0A1J4JJD6</accession>
<keyword evidence="6" id="KW-0808">Transferase</keyword>
<dbReference type="GO" id="GO:0010506">
    <property type="term" value="P:regulation of autophagy"/>
    <property type="evidence" value="ECO:0007669"/>
    <property type="project" value="InterPro"/>
</dbReference>
<organism evidence="6 7">
    <name type="scientific">Tritrichomonas foetus</name>
    <dbReference type="NCBI Taxonomy" id="1144522"/>
    <lineage>
        <taxon>Eukaryota</taxon>
        <taxon>Metamonada</taxon>
        <taxon>Parabasalia</taxon>
        <taxon>Tritrichomonadida</taxon>
        <taxon>Tritrichomonadidae</taxon>
        <taxon>Tritrichomonas</taxon>
    </lineage>
</organism>
<keyword evidence="7" id="KW-1185">Reference proteome</keyword>
<sequence length="185" mass="21402">MIKPSRPRGFILDEKLGSGAFAEVWLAHHESSQKNVAIKVVTKNSVRQSINKRRLENEIMIQSKINHPFIAPLYYSTENFLNYYLIMEYVPCGTLLSHIKSPCFLSNDTARKYFCQLLLAIYYLHNEMHVVHRDIKAENVLIDENDNIRLIDFGFSGDLNDDKSDVTLMKRCGSPSMYFSPMSFQ</sequence>
<dbReference type="InterPro" id="IPR000719">
    <property type="entry name" value="Prot_kinase_dom"/>
</dbReference>
<dbReference type="InterPro" id="IPR017441">
    <property type="entry name" value="Protein_kinase_ATP_BS"/>
</dbReference>
<dbReference type="PROSITE" id="PS50011">
    <property type="entry name" value="PROTEIN_KINASE_DOM"/>
    <property type="match status" value="1"/>
</dbReference>
<evidence type="ECO:0000313" key="6">
    <source>
        <dbReference type="EMBL" id="OHS98713.1"/>
    </source>
</evidence>
<feature type="binding site" evidence="3">
    <location>
        <position position="39"/>
    </location>
    <ligand>
        <name>ATP</name>
        <dbReference type="ChEBI" id="CHEBI:30616"/>
    </ligand>
</feature>
<dbReference type="Proteomes" id="UP000179807">
    <property type="component" value="Unassembled WGS sequence"/>
</dbReference>
<dbReference type="RefSeq" id="XP_068351850.1">
    <property type="nucleotide sequence ID" value="XM_068494446.1"/>
</dbReference>
<keyword evidence="6" id="KW-0418">Kinase</keyword>
<comment type="similarity">
    <text evidence="4">Belongs to the protein kinase superfamily.</text>
</comment>
<reference evidence="6" key="1">
    <citation type="submission" date="2016-10" db="EMBL/GenBank/DDBJ databases">
        <authorList>
            <person name="Benchimol M."/>
            <person name="Almeida L.G."/>
            <person name="Vasconcelos A.T."/>
            <person name="Perreira-Neves A."/>
            <person name="Rosa I.A."/>
            <person name="Tasca T."/>
            <person name="Bogo M.R."/>
            <person name="de Souza W."/>
        </authorList>
    </citation>
    <scope>NUCLEOTIDE SEQUENCE [LARGE SCALE GENOMIC DNA]</scope>
    <source>
        <strain evidence="6">K</strain>
    </source>
</reference>
<proteinExistence type="inferred from homology"/>
<dbReference type="PROSITE" id="PS00107">
    <property type="entry name" value="PROTEIN_KINASE_ATP"/>
    <property type="match status" value="1"/>
</dbReference>
<dbReference type="InterPro" id="IPR011009">
    <property type="entry name" value="Kinase-like_dom_sf"/>
</dbReference>
<evidence type="ECO:0000256" key="3">
    <source>
        <dbReference type="PROSITE-ProRule" id="PRU10141"/>
    </source>
</evidence>
<dbReference type="PROSITE" id="PS00108">
    <property type="entry name" value="PROTEIN_KINASE_ST"/>
    <property type="match status" value="1"/>
</dbReference>
<dbReference type="OrthoDB" id="1930859at2759"/>
<dbReference type="GO" id="GO:0005524">
    <property type="term" value="F:ATP binding"/>
    <property type="evidence" value="ECO:0007669"/>
    <property type="project" value="UniProtKB-UniRule"/>
</dbReference>